<name>A0A7Y9E6T0_9ACTN</name>
<dbReference type="EMBL" id="JACCBG010000001">
    <property type="protein sequence ID" value="NYD42195.1"/>
    <property type="molecule type" value="Genomic_DNA"/>
</dbReference>
<dbReference type="Proteomes" id="UP000535511">
    <property type="component" value="Unassembled WGS sequence"/>
</dbReference>
<evidence type="ECO:0000313" key="3">
    <source>
        <dbReference type="Proteomes" id="UP000535511"/>
    </source>
</evidence>
<protein>
    <submittedName>
        <fullName evidence="2">Uncharacterized protein</fullName>
    </submittedName>
</protein>
<sequence>MREDADFTDYVEARWPTLVRTLVLLGRTPAGACRVAERSLASCQLRWRTIRTADDIDVRVYGEAYAELLAARRRPAADIDGADEADASGPPEAAAAAPADAVLVLESLLAALDRLAEPDRVAVVLQHGAGLGAVQVAELLEVDPFEVEQRVDSAVTALDVEGVRGAPRTVLSWRPGPQEAVDEVFAVAGSAIEVPVPPLAAIEARAGAHRRRRRRRAAAAVAAVLLVAGLGTYVGARPVPGTTPTPPRVLDLDNPAPAAWWANGVLHLAGVSVLLPRVEELVDLGGGAVIGEEDGAVVLVSATGELTTIGRKIPGAPLAATAEHGLVAWVDPGDQRPRLVLYDIDQKRVRAEKDLQYRGPRWGELDEGSYPIAIDGETVYYADQFGDWRWRPPYQSADPVDHRGLVDVSSAVVLRQLDQRTLDVVQPFFSVDHQLEGAAGAQLSPGGEYVLTRVPGGPAFGPVRIYDARSGERLWTGLRPGDQVLDASLGPEDVVTYVTAHRADQPEAGEFVRMSFTGPYELRVCRIGERTCFRVTRFPHTGALPVLAR</sequence>
<evidence type="ECO:0000313" key="2">
    <source>
        <dbReference type="EMBL" id="NYD42195.1"/>
    </source>
</evidence>
<dbReference type="AlphaFoldDB" id="A0A7Y9E6T0"/>
<reference evidence="2 3" key="1">
    <citation type="submission" date="2020-07" db="EMBL/GenBank/DDBJ databases">
        <title>Sequencing the genomes of 1000 actinobacteria strains.</title>
        <authorList>
            <person name="Klenk H.-P."/>
        </authorList>
    </citation>
    <scope>NUCLEOTIDE SEQUENCE [LARGE SCALE GENOMIC DNA]</scope>
    <source>
        <strain evidence="2 3">DSM 21350</strain>
    </source>
</reference>
<feature type="transmembrane region" description="Helical" evidence="1">
    <location>
        <begin position="217"/>
        <end position="236"/>
    </location>
</feature>
<keyword evidence="1" id="KW-0472">Membrane</keyword>
<keyword evidence="3" id="KW-1185">Reference proteome</keyword>
<dbReference type="SUPFAM" id="SSF50969">
    <property type="entry name" value="YVTN repeat-like/Quinoprotein amine dehydrogenase"/>
    <property type="match status" value="1"/>
</dbReference>
<keyword evidence="1" id="KW-0812">Transmembrane</keyword>
<proteinExistence type="predicted"/>
<comment type="caution">
    <text evidence="2">The sequence shown here is derived from an EMBL/GenBank/DDBJ whole genome shotgun (WGS) entry which is preliminary data.</text>
</comment>
<organism evidence="2 3">
    <name type="scientific">Nocardioides panaciterrulae</name>
    <dbReference type="NCBI Taxonomy" id="661492"/>
    <lineage>
        <taxon>Bacteria</taxon>
        <taxon>Bacillati</taxon>
        <taxon>Actinomycetota</taxon>
        <taxon>Actinomycetes</taxon>
        <taxon>Propionibacteriales</taxon>
        <taxon>Nocardioidaceae</taxon>
        <taxon>Nocardioides</taxon>
    </lineage>
</organism>
<dbReference type="Gene3D" id="1.10.10.10">
    <property type="entry name" value="Winged helix-like DNA-binding domain superfamily/Winged helix DNA-binding domain"/>
    <property type="match status" value="1"/>
</dbReference>
<keyword evidence="1" id="KW-1133">Transmembrane helix</keyword>
<gene>
    <name evidence="2" type="ORF">BJZ21_002278</name>
</gene>
<dbReference type="RefSeq" id="WP_179663861.1">
    <property type="nucleotide sequence ID" value="NZ_JACCBG010000001.1"/>
</dbReference>
<evidence type="ECO:0000256" key="1">
    <source>
        <dbReference type="SAM" id="Phobius"/>
    </source>
</evidence>
<dbReference type="InterPro" id="IPR011044">
    <property type="entry name" value="Quino_amine_DH_bsu"/>
</dbReference>
<dbReference type="InterPro" id="IPR036388">
    <property type="entry name" value="WH-like_DNA-bd_sf"/>
</dbReference>
<accession>A0A7Y9E6T0</accession>